<dbReference type="PANTHER" id="PTHR42912:SF93">
    <property type="entry name" value="N6-ADENOSINE-METHYLTRANSFERASE TMT1A"/>
    <property type="match status" value="1"/>
</dbReference>
<dbReference type="CDD" id="cd02440">
    <property type="entry name" value="AdoMet_MTases"/>
    <property type="match status" value="1"/>
</dbReference>
<comment type="caution">
    <text evidence="2">The sequence shown here is derived from an EMBL/GenBank/DDBJ whole genome shotgun (WGS) entry which is preliminary data.</text>
</comment>
<dbReference type="PANTHER" id="PTHR42912">
    <property type="entry name" value="METHYLTRANSFERASE"/>
    <property type="match status" value="1"/>
</dbReference>
<accession>A0ABQ2RF30</accession>
<dbReference type="Pfam" id="PF13847">
    <property type="entry name" value="Methyltransf_31"/>
    <property type="match status" value="1"/>
</dbReference>
<dbReference type="InterPro" id="IPR025714">
    <property type="entry name" value="Methyltranfer_dom"/>
</dbReference>
<feature type="domain" description="Methyltransferase" evidence="1">
    <location>
        <begin position="41"/>
        <end position="155"/>
    </location>
</feature>
<name>A0ABQ2RF30_9ACTN</name>
<evidence type="ECO:0000313" key="2">
    <source>
        <dbReference type="EMBL" id="GGQ22780.1"/>
    </source>
</evidence>
<keyword evidence="3" id="KW-1185">Reference proteome</keyword>
<sequence>MRVINNDSRSRPDPIAYLDHVAASTAGRDYKQQVLELLDLHPGQAVLDIGCGPGTDLAAMAAAVAPAGQVIGVDRDPVMIAEARARLAEHPLVEIRSGDVHALPLDDGSVDRARTDRVLQHVADPAQVLAEFRRVARPGGRVVMAEPDWEGLLIDSPQPAMSRALVRFLVAEIIRNATIGRSLARVCGEAGLVVRSVATAAPVFRDFTTADHVFGLRRNVTRAVDAGYLTPDAEGWIDDLSSQPFLASALLFLVVAEIPG</sequence>
<protein>
    <recommendedName>
        <fullName evidence="1">Methyltransferase domain-containing protein</fullName>
    </recommendedName>
</protein>
<dbReference type="InterPro" id="IPR029063">
    <property type="entry name" value="SAM-dependent_MTases_sf"/>
</dbReference>
<dbReference type="Proteomes" id="UP000611554">
    <property type="component" value="Unassembled WGS sequence"/>
</dbReference>
<gene>
    <name evidence="2" type="ORF">GCM10010140_61450</name>
</gene>
<reference evidence="3" key="1">
    <citation type="journal article" date="2019" name="Int. J. Syst. Evol. Microbiol.">
        <title>The Global Catalogue of Microorganisms (GCM) 10K type strain sequencing project: providing services to taxonomists for standard genome sequencing and annotation.</title>
        <authorList>
            <consortium name="The Broad Institute Genomics Platform"/>
            <consortium name="The Broad Institute Genome Sequencing Center for Infectious Disease"/>
            <person name="Wu L."/>
            <person name="Ma J."/>
        </authorList>
    </citation>
    <scope>NUCLEOTIDE SEQUENCE [LARGE SCALE GENOMIC DNA]</scope>
    <source>
        <strain evidence="3">JCM 3115</strain>
    </source>
</reference>
<organism evidence="2 3">
    <name type="scientific">Streptosporangium pseudovulgare</name>
    <dbReference type="NCBI Taxonomy" id="35765"/>
    <lineage>
        <taxon>Bacteria</taxon>
        <taxon>Bacillati</taxon>
        <taxon>Actinomycetota</taxon>
        <taxon>Actinomycetes</taxon>
        <taxon>Streptosporangiales</taxon>
        <taxon>Streptosporangiaceae</taxon>
        <taxon>Streptosporangium</taxon>
    </lineage>
</organism>
<dbReference type="EMBL" id="BMQJ01000018">
    <property type="protein sequence ID" value="GGQ22780.1"/>
    <property type="molecule type" value="Genomic_DNA"/>
</dbReference>
<evidence type="ECO:0000313" key="3">
    <source>
        <dbReference type="Proteomes" id="UP000611554"/>
    </source>
</evidence>
<evidence type="ECO:0000259" key="1">
    <source>
        <dbReference type="Pfam" id="PF13847"/>
    </source>
</evidence>
<dbReference type="InterPro" id="IPR050508">
    <property type="entry name" value="Methyltransf_Superfamily"/>
</dbReference>
<dbReference type="SUPFAM" id="SSF53335">
    <property type="entry name" value="S-adenosyl-L-methionine-dependent methyltransferases"/>
    <property type="match status" value="1"/>
</dbReference>
<dbReference type="Gene3D" id="3.40.50.150">
    <property type="entry name" value="Vaccinia Virus protein VP39"/>
    <property type="match status" value="1"/>
</dbReference>
<proteinExistence type="predicted"/>